<geneLocation type="mitochondrion" evidence="1"/>
<protein>
    <submittedName>
        <fullName evidence="1">Uncharacterized protein</fullName>
    </submittedName>
</protein>
<gene>
    <name evidence="1" type="ORF">ABT39_MTgene1761</name>
</gene>
<comment type="caution">
    <text evidence="1">The sequence shown here is derived from an EMBL/GenBank/DDBJ whole genome shotgun (WGS) entry which is preliminary data.</text>
</comment>
<accession>A0A101LVT6</accession>
<organism evidence="1">
    <name type="scientific">Picea glauca</name>
    <name type="common">White spruce</name>
    <name type="synonym">Pinus glauca</name>
    <dbReference type="NCBI Taxonomy" id="3330"/>
    <lineage>
        <taxon>Eukaryota</taxon>
        <taxon>Viridiplantae</taxon>
        <taxon>Streptophyta</taxon>
        <taxon>Embryophyta</taxon>
        <taxon>Tracheophyta</taxon>
        <taxon>Spermatophyta</taxon>
        <taxon>Pinopsida</taxon>
        <taxon>Pinidae</taxon>
        <taxon>Conifers I</taxon>
        <taxon>Pinales</taxon>
        <taxon>Pinaceae</taxon>
        <taxon>Picea</taxon>
    </lineage>
</organism>
<dbReference type="AlphaFoldDB" id="A0A101LVT6"/>
<name>A0A101LVT6_PICGL</name>
<dbReference type="EMBL" id="LKAM01000012">
    <property type="protein sequence ID" value="KUM46255.1"/>
    <property type="molecule type" value="Genomic_DNA"/>
</dbReference>
<sequence>MIQTYKIALASERPGSEPTSTRASPSKRRLPFFAFVVGREVTRHTIVGFVTLVHSLARVSIMWLRIFGSLLMKGLRNSKNKGGRQIHSIPGKNKKIRQEEGEMKRFRVRSGPGKKRIRRVRQAGRRDKVLLALQVLG</sequence>
<evidence type="ECO:0000313" key="1">
    <source>
        <dbReference type="EMBL" id="KUM46255.1"/>
    </source>
</evidence>
<keyword evidence="1" id="KW-0496">Mitochondrion</keyword>
<reference evidence="1" key="1">
    <citation type="journal article" date="2015" name="Genome Biol. Evol.">
        <title>Organellar Genomes of White Spruce (Picea glauca): Assembly and Annotation.</title>
        <authorList>
            <person name="Jackman S.D."/>
            <person name="Warren R.L."/>
            <person name="Gibb E.A."/>
            <person name="Vandervalk B.P."/>
            <person name="Mohamadi H."/>
            <person name="Chu J."/>
            <person name="Raymond A."/>
            <person name="Pleasance S."/>
            <person name="Coope R."/>
            <person name="Wildung M.R."/>
            <person name="Ritland C.E."/>
            <person name="Bousquet J."/>
            <person name="Jones S.J."/>
            <person name="Bohlmann J."/>
            <person name="Birol I."/>
        </authorList>
    </citation>
    <scope>NUCLEOTIDE SEQUENCE [LARGE SCALE GENOMIC DNA]</scope>
    <source>
        <tissue evidence="1">Flushing bud</tissue>
    </source>
</reference>
<proteinExistence type="predicted"/>